<comment type="function">
    <text evidence="9 10">This protein specifically catalyzes the removal of signal peptides from prolipoproteins.</text>
</comment>
<evidence type="ECO:0000256" key="2">
    <source>
        <dbReference type="ARBA" id="ARBA00022475"/>
    </source>
</evidence>
<dbReference type="AlphaFoldDB" id="A0A4Q0XS64"/>
<gene>
    <name evidence="9" type="primary">lspA</name>
    <name evidence="12" type="ORF">CRV04_05160</name>
</gene>
<dbReference type="Pfam" id="PF01252">
    <property type="entry name" value="Peptidase_A8"/>
    <property type="match status" value="1"/>
</dbReference>
<feature type="active site" evidence="9">
    <location>
        <position position="110"/>
    </location>
</feature>
<keyword evidence="5 9" id="KW-0064">Aspartyl protease</keyword>
<dbReference type="GO" id="GO:0004190">
    <property type="term" value="F:aspartic-type endopeptidase activity"/>
    <property type="evidence" value="ECO:0007669"/>
    <property type="project" value="UniProtKB-UniRule"/>
</dbReference>
<dbReference type="PROSITE" id="PS00855">
    <property type="entry name" value="SPASE_II"/>
    <property type="match status" value="1"/>
</dbReference>
<evidence type="ECO:0000256" key="10">
    <source>
        <dbReference type="RuleBase" id="RU000594"/>
    </source>
</evidence>
<evidence type="ECO:0000256" key="6">
    <source>
        <dbReference type="ARBA" id="ARBA00022801"/>
    </source>
</evidence>
<dbReference type="EC" id="3.4.23.36" evidence="9"/>
<dbReference type="HAMAP" id="MF_00161">
    <property type="entry name" value="LspA"/>
    <property type="match status" value="1"/>
</dbReference>
<dbReference type="OrthoDB" id="9810259at2"/>
<name>A0A4Q0XS64_9BACT</name>
<evidence type="ECO:0000256" key="8">
    <source>
        <dbReference type="ARBA" id="ARBA00023136"/>
    </source>
</evidence>
<evidence type="ECO:0000256" key="3">
    <source>
        <dbReference type="ARBA" id="ARBA00022670"/>
    </source>
</evidence>
<dbReference type="UniPathway" id="UPA00665"/>
<organism evidence="12 13">
    <name type="scientific">Candidatus Marinarcus aquaticus</name>
    <dbReference type="NCBI Taxonomy" id="2044504"/>
    <lineage>
        <taxon>Bacteria</taxon>
        <taxon>Pseudomonadati</taxon>
        <taxon>Campylobacterota</taxon>
        <taxon>Epsilonproteobacteria</taxon>
        <taxon>Campylobacterales</taxon>
        <taxon>Arcobacteraceae</taxon>
        <taxon>Candidatus Marinarcus</taxon>
    </lineage>
</organism>
<comment type="catalytic activity">
    <reaction evidence="9 10">
        <text>Release of signal peptides from bacterial membrane prolipoproteins. Hydrolyzes -Xaa-Yaa-Zaa-|-(S,diacylglyceryl)Cys-, in which Xaa is hydrophobic (preferably Leu), and Yaa (Ala or Ser) and Zaa (Gly or Ala) have small, neutral side chains.</text>
        <dbReference type="EC" id="3.4.23.36"/>
    </reaction>
</comment>
<accession>A0A4Q0XS64</accession>
<sequence length="159" mass="18087">MKQRYLVAILLFVAILIIDQYVKMLFVNGLEYEGECLSFVLAYNYGVAFSMFAFLAEYLKYIQIALLLGGAIYLLLNKSVLNYYLLPVALLYAGGIGNIIDRFVHGAVVDYVYWHCGFEFAIFNLADVIIDLAVVLIIWFQFKSSKKEKAEKNNTHLGS</sequence>
<evidence type="ECO:0000256" key="9">
    <source>
        <dbReference type="HAMAP-Rule" id="MF_00161"/>
    </source>
</evidence>
<protein>
    <recommendedName>
        <fullName evidence="9">Lipoprotein signal peptidase</fullName>
        <ecNumber evidence="9">3.4.23.36</ecNumber>
    </recommendedName>
    <alternativeName>
        <fullName evidence="9">Prolipoprotein signal peptidase</fullName>
    </alternativeName>
    <alternativeName>
        <fullName evidence="9">Signal peptidase II</fullName>
        <shortName evidence="9">SPase II</shortName>
    </alternativeName>
</protein>
<evidence type="ECO:0000256" key="11">
    <source>
        <dbReference type="RuleBase" id="RU004181"/>
    </source>
</evidence>
<feature type="transmembrane region" description="Helical" evidence="9">
    <location>
        <begin position="83"/>
        <end position="100"/>
    </location>
</feature>
<comment type="caution">
    <text evidence="12">The sequence shown here is derived from an EMBL/GenBank/DDBJ whole genome shotgun (WGS) entry which is preliminary data.</text>
</comment>
<dbReference type="InterPro" id="IPR001872">
    <property type="entry name" value="Peptidase_A8"/>
</dbReference>
<evidence type="ECO:0000256" key="7">
    <source>
        <dbReference type="ARBA" id="ARBA00022989"/>
    </source>
</evidence>
<dbReference type="RefSeq" id="WP_128995760.1">
    <property type="nucleotide sequence ID" value="NZ_PDKN01000003.1"/>
</dbReference>
<dbReference type="GO" id="GO:0006508">
    <property type="term" value="P:proteolysis"/>
    <property type="evidence" value="ECO:0007669"/>
    <property type="project" value="UniProtKB-KW"/>
</dbReference>
<evidence type="ECO:0000313" key="13">
    <source>
        <dbReference type="Proteomes" id="UP000290657"/>
    </source>
</evidence>
<feature type="active site" evidence="9">
    <location>
        <position position="127"/>
    </location>
</feature>
<comment type="pathway">
    <text evidence="9">Protein modification; lipoprotein biosynthesis (signal peptide cleavage).</text>
</comment>
<keyword evidence="13" id="KW-1185">Reference proteome</keyword>
<keyword evidence="7 9" id="KW-1133">Transmembrane helix</keyword>
<dbReference type="PRINTS" id="PR00781">
    <property type="entry name" value="LIPOSIGPTASE"/>
</dbReference>
<proteinExistence type="inferred from homology"/>
<comment type="subcellular location">
    <subcellularLocation>
        <location evidence="9">Cell membrane</location>
        <topology evidence="9">Multi-pass membrane protein</topology>
    </subcellularLocation>
</comment>
<dbReference type="Proteomes" id="UP000290657">
    <property type="component" value="Unassembled WGS sequence"/>
</dbReference>
<comment type="similarity">
    <text evidence="1 9 11">Belongs to the peptidase A8 family.</text>
</comment>
<evidence type="ECO:0000256" key="1">
    <source>
        <dbReference type="ARBA" id="ARBA00006139"/>
    </source>
</evidence>
<feature type="transmembrane region" description="Helical" evidence="9">
    <location>
        <begin position="6"/>
        <end position="24"/>
    </location>
</feature>
<keyword evidence="8 9" id="KW-0472">Membrane</keyword>
<dbReference type="PANTHER" id="PTHR33695:SF1">
    <property type="entry name" value="LIPOPROTEIN SIGNAL PEPTIDASE"/>
    <property type="match status" value="1"/>
</dbReference>
<evidence type="ECO:0000256" key="4">
    <source>
        <dbReference type="ARBA" id="ARBA00022692"/>
    </source>
</evidence>
<dbReference type="PANTHER" id="PTHR33695">
    <property type="entry name" value="LIPOPROTEIN SIGNAL PEPTIDASE"/>
    <property type="match status" value="1"/>
</dbReference>
<dbReference type="NCBIfam" id="TIGR00077">
    <property type="entry name" value="lspA"/>
    <property type="match status" value="1"/>
</dbReference>
<reference evidence="12 13" key="1">
    <citation type="submission" date="2017-10" db="EMBL/GenBank/DDBJ databases">
        <title>Genomics of the genus Arcobacter.</title>
        <authorList>
            <person name="Perez-Cataluna A."/>
            <person name="Figueras M.J."/>
        </authorList>
    </citation>
    <scope>NUCLEOTIDE SEQUENCE [LARGE SCALE GENOMIC DNA]</scope>
    <source>
        <strain evidence="12 13">CECT 8987</strain>
    </source>
</reference>
<keyword evidence="6 9" id="KW-0378">Hydrolase</keyword>
<evidence type="ECO:0000313" key="12">
    <source>
        <dbReference type="EMBL" id="RXJ57897.1"/>
    </source>
</evidence>
<evidence type="ECO:0000256" key="5">
    <source>
        <dbReference type="ARBA" id="ARBA00022750"/>
    </source>
</evidence>
<keyword evidence="4 9" id="KW-0812">Transmembrane</keyword>
<keyword evidence="3 9" id="KW-0645">Protease</keyword>
<keyword evidence="2 9" id="KW-1003">Cell membrane</keyword>
<dbReference type="EMBL" id="PDKN01000003">
    <property type="protein sequence ID" value="RXJ57897.1"/>
    <property type="molecule type" value="Genomic_DNA"/>
</dbReference>
<feature type="transmembrane region" description="Helical" evidence="9">
    <location>
        <begin position="61"/>
        <end position="76"/>
    </location>
</feature>
<dbReference type="GO" id="GO:0005886">
    <property type="term" value="C:plasma membrane"/>
    <property type="evidence" value="ECO:0007669"/>
    <property type="project" value="UniProtKB-SubCell"/>
</dbReference>
<feature type="transmembrane region" description="Helical" evidence="9">
    <location>
        <begin position="120"/>
        <end position="142"/>
    </location>
</feature>